<dbReference type="SUPFAM" id="SSF46565">
    <property type="entry name" value="Chaperone J-domain"/>
    <property type="match status" value="1"/>
</dbReference>
<feature type="repeat" description="CXXCXGXG motif" evidence="11">
    <location>
        <begin position="152"/>
        <end position="159"/>
    </location>
</feature>
<evidence type="ECO:0000256" key="1">
    <source>
        <dbReference type="ARBA" id="ARBA00022490"/>
    </source>
</evidence>
<evidence type="ECO:0000256" key="9">
    <source>
        <dbReference type="ARBA" id="ARBA00061004"/>
    </source>
</evidence>
<dbReference type="CDD" id="cd06257">
    <property type="entry name" value="DnaJ"/>
    <property type="match status" value="1"/>
</dbReference>
<feature type="repeat" description="CXXCXGXG motif" evidence="11">
    <location>
        <begin position="195"/>
        <end position="202"/>
    </location>
</feature>
<dbReference type="HAMAP" id="MF_01152">
    <property type="entry name" value="DnaJ"/>
    <property type="match status" value="1"/>
</dbReference>
<accession>A0A0R2CID5</accession>
<dbReference type="SUPFAM" id="SSF49493">
    <property type="entry name" value="HSP40/DnaJ peptide-binding domain"/>
    <property type="match status" value="2"/>
</dbReference>
<comment type="subunit">
    <text evidence="11">Homodimer.</text>
</comment>
<feature type="zinc finger region" description="CR-type" evidence="12">
    <location>
        <begin position="139"/>
        <end position="221"/>
    </location>
</feature>
<dbReference type="EMBL" id="AYZI01000005">
    <property type="protein sequence ID" value="KRM91405.1"/>
    <property type="molecule type" value="Genomic_DNA"/>
</dbReference>
<dbReference type="Pfam" id="PF00684">
    <property type="entry name" value="DnaJ_CXXCXGXG"/>
    <property type="match status" value="1"/>
</dbReference>
<dbReference type="Gene3D" id="1.10.287.110">
    <property type="entry name" value="DnaJ domain"/>
    <property type="match status" value="1"/>
</dbReference>
<evidence type="ECO:0000256" key="10">
    <source>
        <dbReference type="ARBA" id="ARBA00067609"/>
    </source>
</evidence>
<organism evidence="15 16">
    <name type="scientific">Fructilactobacillus florum DSM 22689 = JCM 16035</name>
    <dbReference type="NCBI Taxonomy" id="1423745"/>
    <lineage>
        <taxon>Bacteria</taxon>
        <taxon>Bacillati</taxon>
        <taxon>Bacillota</taxon>
        <taxon>Bacilli</taxon>
        <taxon>Lactobacillales</taxon>
        <taxon>Lactobacillaceae</taxon>
        <taxon>Fructilactobacillus</taxon>
    </lineage>
</organism>
<evidence type="ECO:0000259" key="13">
    <source>
        <dbReference type="PROSITE" id="PS50076"/>
    </source>
</evidence>
<feature type="binding site" evidence="11">
    <location>
        <position position="152"/>
    </location>
    <ligand>
        <name>Zn(2+)</name>
        <dbReference type="ChEBI" id="CHEBI:29105"/>
        <label>1</label>
    </ligand>
</feature>
<dbReference type="PANTHER" id="PTHR43096:SF48">
    <property type="entry name" value="CHAPERONE PROTEIN DNAJ"/>
    <property type="match status" value="1"/>
</dbReference>
<feature type="repeat" description="CXXCXGXG motif" evidence="11">
    <location>
        <begin position="169"/>
        <end position="176"/>
    </location>
</feature>
<comment type="domain">
    <text evidence="11">The J domain is necessary and sufficient to stimulate DnaK ATPase activity. Zinc center 1 plays an important role in the autonomous, DnaK-independent chaperone activity of DnaJ. Zinc center 2 is essential for interaction with DnaK and for DnaJ activity.</text>
</comment>
<dbReference type="GO" id="GO:0005737">
    <property type="term" value="C:cytoplasm"/>
    <property type="evidence" value="ECO:0007669"/>
    <property type="project" value="UniProtKB-SubCell"/>
</dbReference>
<gene>
    <name evidence="11" type="primary">dnaJ</name>
    <name evidence="15" type="ORF">FC87_GL000916</name>
</gene>
<evidence type="ECO:0000256" key="3">
    <source>
        <dbReference type="ARBA" id="ARBA00022723"/>
    </source>
</evidence>
<dbReference type="GO" id="GO:0006260">
    <property type="term" value="P:DNA replication"/>
    <property type="evidence" value="ECO:0007669"/>
    <property type="project" value="UniProtKB-KW"/>
</dbReference>
<feature type="binding site" evidence="11">
    <location>
        <position position="195"/>
    </location>
    <ligand>
        <name>Zn(2+)</name>
        <dbReference type="ChEBI" id="CHEBI:29105"/>
        <label>2</label>
    </ligand>
</feature>
<dbReference type="AlphaFoldDB" id="A0A0R2CID5"/>
<evidence type="ECO:0000256" key="6">
    <source>
        <dbReference type="ARBA" id="ARBA00022833"/>
    </source>
</evidence>
<comment type="function">
    <text evidence="11">Participates actively in the response to hyperosmotic and heat shock by preventing the aggregation of stress-denatured proteins and by disaggregating proteins, also in an autonomous, DnaK-independent fashion. Unfolded proteins bind initially to DnaJ; upon interaction with the DnaJ-bound protein, DnaK hydrolyzes its bound ATP, resulting in the formation of a stable complex. GrpE releases ADP from DnaK; ATP binding to DnaK triggers the release of the substrate protein, thus completing the reaction cycle. Several rounds of ATP-dependent interactions between DnaJ, DnaK and GrpE are required for fully efficient folding. Also involved, together with DnaK and GrpE, in the DNA replication of plasmids through activation of initiation proteins.</text>
</comment>
<feature type="binding site" evidence="11">
    <location>
        <position position="155"/>
    </location>
    <ligand>
        <name>Zn(2+)</name>
        <dbReference type="ChEBI" id="CHEBI:29105"/>
        <label>1</label>
    </ligand>
</feature>
<dbReference type="NCBIfam" id="NF008035">
    <property type="entry name" value="PRK10767.1"/>
    <property type="match status" value="1"/>
</dbReference>
<dbReference type="SMART" id="SM00271">
    <property type="entry name" value="DnaJ"/>
    <property type="match status" value="1"/>
</dbReference>
<dbReference type="CDD" id="cd10747">
    <property type="entry name" value="DnaJ_C"/>
    <property type="match status" value="1"/>
</dbReference>
<name>A0A0R2CID5_9LACO</name>
<dbReference type="Gene3D" id="2.10.230.10">
    <property type="entry name" value="Heat shock protein DnaJ, cysteine-rich domain"/>
    <property type="match status" value="1"/>
</dbReference>
<dbReference type="InterPro" id="IPR036410">
    <property type="entry name" value="HSP_DnaJ_Cys-rich_dom_sf"/>
</dbReference>
<dbReference type="GO" id="GO:0042026">
    <property type="term" value="P:protein refolding"/>
    <property type="evidence" value="ECO:0007669"/>
    <property type="project" value="TreeGrafter"/>
</dbReference>
<dbReference type="Pfam" id="PF00226">
    <property type="entry name" value="DnaJ"/>
    <property type="match status" value="1"/>
</dbReference>
<feature type="binding site" evidence="11">
    <location>
        <position position="209"/>
    </location>
    <ligand>
        <name>Zn(2+)</name>
        <dbReference type="ChEBI" id="CHEBI:29105"/>
        <label>1</label>
    </ligand>
</feature>
<dbReference type="CDD" id="cd10719">
    <property type="entry name" value="DnaJ_zf"/>
    <property type="match status" value="1"/>
</dbReference>
<comment type="caution">
    <text evidence="15">The sequence shown here is derived from an EMBL/GenBank/DDBJ whole genome shotgun (WGS) entry which is preliminary data.</text>
</comment>
<feature type="binding site" evidence="11">
    <location>
        <position position="212"/>
    </location>
    <ligand>
        <name>Zn(2+)</name>
        <dbReference type="ChEBI" id="CHEBI:29105"/>
        <label>1</label>
    </ligand>
</feature>
<keyword evidence="4 11" id="KW-0677">Repeat</keyword>
<proteinExistence type="inferred from homology"/>
<evidence type="ECO:0000256" key="5">
    <source>
        <dbReference type="ARBA" id="ARBA00022771"/>
    </source>
</evidence>
<feature type="binding site" evidence="11">
    <location>
        <position position="172"/>
    </location>
    <ligand>
        <name>Zn(2+)</name>
        <dbReference type="ChEBI" id="CHEBI:29105"/>
        <label>2</label>
    </ligand>
</feature>
<feature type="domain" description="CR-type" evidence="14">
    <location>
        <begin position="139"/>
        <end position="221"/>
    </location>
</feature>
<sequence>MMAEKNYYDVLGVAKDASEKDINHAYRHLSKKYHPDLNKEPGAEAKFKEITEAYEVLSDQQKRANYDQYGSADGPQGFGGNGGAGAGGFGGGAGYSDFSDIFSDLFGGGRRQQQDPSAPKRGRDLQYELTLTFEEAIFGKKTKIRYHRAAQCSDCHGTGAKPGTTPETCPDCHGSGAITRTVNTPMGQMQTQASCPRCQGTGKIIKEKCPKCGGTGHLEEQHQVEVDVPAGVEEGQQMRLQSQGDAGENGGPYGDLYIVFRVLASKDFERDGSTIYYNKAIDFTDAALGNEIDVKTVHGNGKLTIPAGTNTGTVFKLKGKGAPRLHSNAKGDELVKVTIKTPKKLSSDQKLALRAFAEASGDHSSANKGFFEKLKDKLK</sequence>
<feature type="domain" description="J" evidence="13">
    <location>
        <begin position="6"/>
        <end position="70"/>
    </location>
</feature>
<dbReference type="GO" id="GO:0009408">
    <property type="term" value="P:response to heat"/>
    <property type="evidence" value="ECO:0007669"/>
    <property type="project" value="InterPro"/>
</dbReference>
<dbReference type="FunFam" id="2.10.230.10:FF:000002">
    <property type="entry name" value="Molecular chaperone DnaJ"/>
    <property type="match status" value="1"/>
</dbReference>
<dbReference type="NCBIfam" id="TIGR02349">
    <property type="entry name" value="DnaJ_bact"/>
    <property type="match status" value="1"/>
</dbReference>
<dbReference type="InterPro" id="IPR012724">
    <property type="entry name" value="DnaJ"/>
</dbReference>
<comment type="similarity">
    <text evidence="9 11">Belongs to the DnaJ family.</text>
</comment>
<dbReference type="Proteomes" id="UP000051586">
    <property type="component" value="Unassembled WGS sequence"/>
</dbReference>
<evidence type="ECO:0000256" key="2">
    <source>
        <dbReference type="ARBA" id="ARBA00022705"/>
    </source>
</evidence>
<dbReference type="FunFam" id="2.60.260.20:FF:000005">
    <property type="entry name" value="Chaperone protein dnaJ 1, mitochondrial"/>
    <property type="match status" value="1"/>
</dbReference>
<comment type="cofactor">
    <cofactor evidence="11">
        <name>Zn(2+)</name>
        <dbReference type="ChEBI" id="CHEBI:29105"/>
    </cofactor>
    <text evidence="11">Binds 2 Zn(2+) ions per monomer.</text>
</comment>
<dbReference type="InterPro" id="IPR002939">
    <property type="entry name" value="DnaJ_C"/>
</dbReference>
<evidence type="ECO:0000313" key="16">
    <source>
        <dbReference type="Proteomes" id="UP000051586"/>
    </source>
</evidence>
<dbReference type="GO" id="GO:0031072">
    <property type="term" value="F:heat shock protein binding"/>
    <property type="evidence" value="ECO:0007669"/>
    <property type="project" value="InterPro"/>
</dbReference>
<keyword evidence="5 11" id="KW-0863">Zinc-finger</keyword>
<dbReference type="FunFam" id="1.10.287.110:FF:000031">
    <property type="entry name" value="Molecular chaperone DnaJ"/>
    <property type="match status" value="1"/>
</dbReference>
<feature type="binding site" evidence="11">
    <location>
        <position position="169"/>
    </location>
    <ligand>
        <name>Zn(2+)</name>
        <dbReference type="ChEBI" id="CHEBI:29105"/>
        <label>2</label>
    </ligand>
</feature>
<dbReference type="PROSITE" id="PS50076">
    <property type="entry name" value="DNAJ_2"/>
    <property type="match status" value="1"/>
</dbReference>
<evidence type="ECO:0000256" key="8">
    <source>
        <dbReference type="ARBA" id="ARBA00023186"/>
    </source>
</evidence>
<reference evidence="15 16" key="1">
    <citation type="journal article" date="2015" name="Genome Announc.">
        <title>Expanding the biotechnology potential of lactobacilli through comparative genomics of 213 strains and associated genera.</title>
        <authorList>
            <person name="Sun Z."/>
            <person name="Harris H.M."/>
            <person name="McCann A."/>
            <person name="Guo C."/>
            <person name="Argimon S."/>
            <person name="Zhang W."/>
            <person name="Yang X."/>
            <person name="Jeffery I.B."/>
            <person name="Cooney J.C."/>
            <person name="Kagawa T.F."/>
            <person name="Liu W."/>
            <person name="Song Y."/>
            <person name="Salvetti E."/>
            <person name="Wrobel A."/>
            <person name="Rasinkangas P."/>
            <person name="Parkhill J."/>
            <person name="Rea M.C."/>
            <person name="O'Sullivan O."/>
            <person name="Ritari J."/>
            <person name="Douillard F.P."/>
            <person name="Paul Ross R."/>
            <person name="Yang R."/>
            <person name="Briner A.E."/>
            <person name="Felis G.E."/>
            <person name="de Vos W.M."/>
            <person name="Barrangou R."/>
            <person name="Klaenhammer T.R."/>
            <person name="Caufield P.W."/>
            <person name="Cui Y."/>
            <person name="Zhang H."/>
            <person name="O'Toole P.W."/>
        </authorList>
    </citation>
    <scope>NUCLEOTIDE SEQUENCE [LARGE SCALE GENOMIC DNA]</scope>
    <source>
        <strain evidence="15 16">DSM 22689</strain>
    </source>
</reference>
<dbReference type="SUPFAM" id="SSF57938">
    <property type="entry name" value="DnaJ/Hsp40 cysteine-rich domain"/>
    <property type="match status" value="1"/>
</dbReference>
<dbReference type="NCBIfam" id="NF010869">
    <property type="entry name" value="PRK14276.1"/>
    <property type="match status" value="1"/>
</dbReference>
<keyword evidence="7 11" id="KW-0346">Stress response</keyword>
<feature type="repeat" description="CXXCXGXG motif" evidence="11">
    <location>
        <begin position="209"/>
        <end position="216"/>
    </location>
</feature>
<keyword evidence="2 11" id="KW-0235">DNA replication</keyword>
<dbReference type="PRINTS" id="PR00625">
    <property type="entry name" value="JDOMAIN"/>
</dbReference>
<keyword evidence="3 11" id="KW-0479">Metal-binding</keyword>
<comment type="subcellular location">
    <subcellularLocation>
        <location evidence="11">Cytoplasm</location>
    </subcellularLocation>
</comment>
<evidence type="ECO:0000256" key="4">
    <source>
        <dbReference type="ARBA" id="ARBA00022737"/>
    </source>
</evidence>
<dbReference type="InterPro" id="IPR001623">
    <property type="entry name" value="DnaJ_domain"/>
</dbReference>
<evidence type="ECO:0000256" key="11">
    <source>
        <dbReference type="HAMAP-Rule" id="MF_01152"/>
    </source>
</evidence>
<dbReference type="STRING" id="1423745.GCA_001311215_00337"/>
<dbReference type="InterPro" id="IPR001305">
    <property type="entry name" value="HSP_DnaJ_Cys-rich_dom"/>
</dbReference>
<dbReference type="GO" id="GO:0005524">
    <property type="term" value="F:ATP binding"/>
    <property type="evidence" value="ECO:0007669"/>
    <property type="project" value="InterPro"/>
</dbReference>
<dbReference type="PATRIC" id="fig|1423745.4.peg.977"/>
<evidence type="ECO:0000256" key="12">
    <source>
        <dbReference type="PROSITE-ProRule" id="PRU00546"/>
    </source>
</evidence>
<dbReference type="PROSITE" id="PS51188">
    <property type="entry name" value="ZF_CR"/>
    <property type="match status" value="1"/>
</dbReference>
<dbReference type="Gene3D" id="2.60.260.20">
    <property type="entry name" value="Urease metallochaperone UreE, N-terminal domain"/>
    <property type="match status" value="2"/>
</dbReference>
<feature type="binding site" evidence="11">
    <location>
        <position position="198"/>
    </location>
    <ligand>
        <name>Zn(2+)</name>
        <dbReference type="ChEBI" id="CHEBI:29105"/>
        <label>2</label>
    </ligand>
</feature>
<evidence type="ECO:0000313" key="15">
    <source>
        <dbReference type="EMBL" id="KRM91405.1"/>
    </source>
</evidence>
<dbReference type="Pfam" id="PF01556">
    <property type="entry name" value="DnaJ_C"/>
    <property type="match status" value="1"/>
</dbReference>
<dbReference type="InterPro" id="IPR018253">
    <property type="entry name" value="DnaJ_domain_CS"/>
</dbReference>
<dbReference type="GO" id="GO:0008270">
    <property type="term" value="F:zinc ion binding"/>
    <property type="evidence" value="ECO:0007669"/>
    <property type="project" value="UniProtKB-UniRule"/>
</dbReference>
<keyword evidence="6 11" id="KW-0862">Zinc</keyword>
<protein>
    <recommendedName>
        <fullName evidence="10 11">Chaperone protein DnaJ</fullName>
    </recommendedName>
</protein>
<dbReference type="PROSITE" id="PS00636">
    <property type="entry name" value="DNAJ_1"/>
    <property type="match status" value="1"/>
</dbReference>
<keyword evidence="1 11" id="KW-0963">Cytoplasm</keyword>
<keyword evidence="8 11" id="KW-0143">Chaperone</keyword>
<dbReference type="PANTHER" id="PTHR43096">
    <property type="entry name" value="DNAJ HOMOLOG 1, MITOCHONDRIAL-RELATED"/>
    <property type="match status" value="1"/>
</dbReference>
<evidence type="ECO:0000256" key="7">
    <source>
        <dbReference type="ARBA" id="ARBA00023016"/>
    </source>
</evidence>
<dbReference type="InterPro" id="IPR008971">
    <property type="entry name" value="HSP40/DnaJ_pept-bd"/>
</dbReference>
<dbReference type="InterPro" id="IPR036869">
    <property type="entry name" value="J_dom_sf"/>
</dbReference>
<evidence type="ECO:0000259" key="14">
    <source>
        <dbReference type="PROSITE" id="PS51188"/>
    </source>
</evidence>
<dbReference type="GO" id="GO:0051082">
    <property type="term" value="F:unfolded protein binding"/>
    <property type="evidence" value="ECO:0007669"/>
    <property type="project" value="UniProtKB-UniRule"/>
</dbReference>